<evidence type="ECO:0000313" key="13">
    <source>
        <dbReference type="EMBL" id="MBB3109624.1"/>
    </source>
</evidence>
<protein>
    <recommendedName>
        <fullName evidence="11">Histidinol-phosphate aminotransferase</fullName>
        <ecNumber evidence="11">2.6.1.9</ecNumber>
    </recommendedName>
    <alternativeName>
        <fullName evidence="11">Imidazole acetol-phosphate transaminase</fullName>
    </alternativeName>
</protein>
<proteinExistence type="inferred from homology"/>
<dbReference type="Pfam" id="PF00155">
    <property type="entry name" value="Aminotran_1_2"/>
    <property type="match status" value="1"/>
</dbReference>
<evidence type="ECO:0000256" key="5">
    <source>
        <dbReference type="ARBA" id="ARBA00022576"/>
    </source>
</evidence>
<evidence type="ECO:0000256" key="4">
    <source>
        <dbReference type="ARBA" id="ARBA00011738"/>
    </source>
</evidence>
<dbReference type="UniPathway" id="UPA00031">
    <property type="reaction ID" value="UER00012"/>
</dbReference>
<gene>
    <name evidence="11" type="primary">hisC</name>
    <name evidence="13" type="ORF">FHS18_001687</name>
</gene>
<dbReference type="InterPro" id="IPR005861">
    <property type="entry name" value="HisP_aminotrans"/>
</dbReference>
<dbReference type="RefSeq" id="WP_183598921.1">
    <property type="nucleotide sequence ID" value="NZ_JACHXK010000003.1"/>
</dbReference>
<dbReference type="CDD" id="cd00609">
    <property type="entry name" value="AAT_like"/>
    <property type="match status" value="1"/>
</dbReference>
<comment type="cofactor">
    <cofactor evidence="1 11">
        <name>pyridoxal 5'-phosphate</name>
        <dbReference type="ChEBI" id="CHEBI:597326"/>
    </cofactor>
</comment>
<evidence type="ECO:0000256" key="11">
    <source>
        <dbReference type="HAMAP-Rule" id="MF_01023"/>
    </source>
</evidence>
<dbReference type="Proteomes" id="UP000570361">
    <property type="component" value="Unassembled WGS sequence"/>
</dbReference>
<keyword evidence="9 11" id="KW-0368">Histidine biosynthesis</keyword>
<dbReference type="GO" id="GO:0000105">
    <property type="term" value="P:L-histidine biosynthetic process"/>
    <property type="evidence" value="ECO:0007669"/>
    <property type="project" value="UniProtKB-UniRule"/>
</dbReference>
<evidence type="ECO:0000256" key="2">
    <source>
        <dbReference type="ARBA" id="ARBA00005011"/>
    </source>
</evidence>
<dbReference type="Gene3D" id="3.40.640.10">
    <property type="entry name" value="Type I PLP-dependent aspartate aminotransferase-like (Major domain)"/>
    <property type="match status" value="1"/>
</dbReference>
<evidence type="ECO:0000313" key="14">
    <source>
        <dbReference type="Proteomes" id="UP000570361"/>
    </source>
</evidence>
<dbReference type="InterPro" id="IPR015421">
    <property type="entry name" value="PyrdxlP-dep_Trfase_major"/>
</dbReference>
<dbReference type="GO" id="GO:0004400">
    <property type="term" value="F:histidinol-phosphate transaminase activity"/>
    <property type="evidence" value="ECO:0007669"/>
    <property type="project" value="UniProtKB-UniRule"/>
</dbReference>
<dbReference type="InterPro" id="IPR015424">
    <property type="entry name" value="PyrdxlP-dep_Trfase"/>
</dbReference>
<dbReference type="NCBIfam" id="TIGR01141">
    <property type="entry name" value="hisC"/>
    <property type="match status" value="1"/>
</dbReference>
<dbReference type="SUPFAM" id="SSF53383">
    <property type="entry name" value="PLP-dependent transferases"/>
    <property type="match status" value="1"/>
</dbReference>
<dbReference type="PANTHER" id="PTHR43643:SF6">
    <property type="entry name" value="HISTIDINOL-PHOSPHATE AMINOTRANSFERASE"/>
    <property type="match status" value="1"/>
</dbReference>
<keyword evidence="8 11" id="KW-0663">Pyridoxal phosphate</keyword>
<dbReference type="EMBL" id="JACHXK010000003">
    <property type="protein sequence ID" value="MBB3109624.1"/>
    <property type="molecule type" value="Genomic_DNA"/>
</dbReference>
<keyword evidence="6 11" id="KW-0028">Amino-acid biosynthesis</keyword>
<evidence type="ECO:0000256" key="8">
    <source>
        <dbReference type="ARBA" id="ARBA00022898"/>
    </source>
</evidence>
<evidence type="ECO:0000256" key="10">
    <source>
        <dbReference type="ARBA" id="ARBA00047481"/>
    </source>
</evidence>
<dbReference type="GO" id="GO:0030170">
    <property type="term" value="F:pyridoxal phosphate binding"/>
    <property type="evidence" value="ECO:0007669"/>
    <property type="project" value="InterPro"/>
</dbReference>
<accession>A0A7W5AVL9</accession>
<keyword evidence="7 11" id="KW-0808">Transferase</keyword>
<feature type="domain" description="Aminotransferase class I/classII large" evidence="12">
    <location>
        <begin position="34"/>
        <end position="359"/>
    </location>
</feature>
<dbReference type="PANTHER" id="PTHR43643">
    <property type="entry name" value="HISTIDINOL-PHOSPHATE AMINOTRANSFERASE 2"/>
    <property type="match status" value="1"/>
</dbReference>
<dbReference type="InterPro" id="IPR004839">
    <property type="entry name" value="Aminotransferase_I/II_large"/>
</dbReference>
<comment type="caution">
    <text evidence="13">The sequence shown here is derived from an EMBL/GenBank/DDBJ whole genome shotgun (WGS) entry which is preliminary data.</text>
</comment>
<comment type="subunit">
    <text evidence="4 11">Homodimer.</text>
</comment>
<keyword evidence="5 11" id="KW-0032">Aminotransferase</keyword>
<comment type="similarity">
    <text evidence="3 11">Belongs to the class-II pyridoxal-phosphate-dependent aminotransferase family. Histidinol-phosphate aminotransferase subfamily.</text>
</comment>
<dbReference type="InterPro" id="IPR001917">
    <property type="entry name" value="Aminotrans_II_pyridoxalP_BS"/>
</dbReference>
<dbReference type="EC" id="2.6.1.9" evidence="11"/>
<evidence type="ECO:0000256" key="1">
    <source>
        <dbReference type="ARBA" id="ARBA00001933"/>
    </source>
</evidence>
<reference evidence="13 14" key="1">
    <citation type="submission" date="2020-08" db="EMBL/GenBank/DDBJ databases">
        <title>Genomic Encyclopedia of Type Strains, Phase III (KMG-III): the genomes of soil and plant-associated and newly described type strains.</title>
        <authorList>
            <person name="Whitman W."/>
        </authorList>
    </citation>
    <scope>NUCLEOTIDE SEQUENCE [LARGE SCALE GENOMIC DNA]</scope>
    <source>
        <strain evidence="13 14">CECT 5862</strain>
    </source>
</reference>
<dbReference type="PROSITE" id="PS00599">
    <property type="entry name" value="AA_TRANSFER_CLASS_2"/>
    <property type="match status" value="1"/>
</dbReference>
<keyword evidence="14" id="KW-1185">Reference proteome</keyword>
<dbReference type="AlphaFoldDB" id="A0A7W5AVL9"/>
<feature type="modified residue" description="N6-(pyridoxal phosphate)lysine" evidence="11">
    <location>
        <position position="227"/>
    </location>
</feature>
<dbReference type="HAMAP" id="MF_01023">
    <property type="entry name" value="HisC_aminotrans_2"/>
    <property type="match status" value="1"/>
</dbReference>
<evidence type="ECO:0000256" key="3">
    <source>
        <dbReference type="ARBA" id="ARBA00007970"/>
    </source>
</evidence>
<evidence type="ECO:0000256" key="9">
    <source>
        <dbReference type="ARBA" id="ARBA00023102"/>
    </source>
</evidence>
<dbReference type="InterPro" id="IPR015422">
    <property type="entry name" value="PyrdxlP-dep_Trfase_small"/>
</dbReference>
<dbReference type="InterPro" id="IPR050106">
    <property type="entry name" value="HistidinolP_aminotransfase"/>
</dbReference>
<sequence>MGDNVQARGALQQLKAYSPGKPIWEVQREFGLTTVVKLASNENPLGPSPRALEAIASAMSDLHRYPDAQTIDLRKSIAGKFDLPAEQIIVTNGGDELITLVSEAFLEEGDEVIVPGPSFSEYEFAGKLMCARIITIPLSANYEYDVEAMLDAVSERTKIMFLCSPNNPTGTILRKAQLQRLLDALPKRILVVLDTAYSHYVTADDYTDGIEYVKAGYPLLCLRTFSKAYGLAGIRVGYGIAPESIIRSIVQVKEPFNVNALAQVAAAAAILDDQHVEASSRLVQEERQRLYGLLRQLGIPYTESMSNFILIKPGASAERLCRQLMESGVIVRFGGGWGLPDHIRITVGLPEENDMLMDKLRELHSLS</sequence>
<comment type="pathway">
    <text evidence="2 11">Amino-acid biosynthesis; L-histidine biosynthesis; L-histidine from 5-phospho-alpha-D-ribose 1-diphosphate: step 7/9.</text>
</comment>
<organism evidence="13 14">
    <name type="scientific">Paenibacillus phyllosphaerae</name>
    <dbReference type="NCBI Taxonomy" id="274593"/>
    <lineage>
        <taxon>Bacteria</taxon>
        <taxon>Bacillati</taxon>
        <taxon>Bacillota</taxon>
        <taxon>Bacilli</taxon>
        <taxon>Bacillales</taxon>
        <taxon>Paenibacillaceae</taxon>
        <taxon>Paenibacillus</taxon>
    </lineage>
</organism>
<dbReference type="Gene3D" id="3.90.1150.10">
    <property type="entry name" value="Aspartate Aminotransferase, domain 1"/>
    <property type="match status" value="1"/>
</dbReference>
<comment type="catalytic activity">
    <reaction evidence="10 11">
        <text>L-histidinol phosphate + 2-oxoglutarate = 3-(imidazol-4-yl)-2-oxopropyl phosphate + L-glutamate</text>
        <dbReference type="Rhea" id="RHEA:23744"/>
        <dbReference type="ChEBI" id="CHEBI:16810"/>
        <dbReference type="ChEBI" id="CHEBI:29985"/>
        <dbReference type="ChEBI" id="CHEBI:57766"/>
        <dbReference type="ChEBI" id="CHEBI:57980"/>
        <dbReference type="EC" id="2.6.1.9"/>
    </reaction>
</comment>
<evidence type="ECO:0000259" key="12">
    <source>
        <dbReference type="Pfam" id="PF00155"/>
    </source>
</evidence>
<evidence type="ECO:0000256" key="7">
    <source>
        <dbReference type="ARBA" id="ARBA00022679"/>
    </source>
</evidence>
<evidence type="ECO:0000256" key="6">
    <source>
        <dbReference type="ARBA" id="ARBA00022605"/>
    </source>
</evidence>
<name>A0A7W5AVL9_9BACL</name>